<comment type="caution">
    <text evidence="2">The sequence shown here is derived from an EMBL/GenBank/DDBJ whole genome shotgun (WGS) entry which is preliminary data.</text>
</comment>
<dbReference type="AlphaFoldDB" id="A0A3L7J0F8"/>
<reference evidence="2 3" key="1">
    <citation type="submission" date="2018-10" db="EMBL/GenBank/DDBJ databases">
        <authorList>
            <person name="Li J."/>
        </authorList>
    </citation>
    <scope>NUCLEOTIDE SEQUENCE [LARGE SCALE GENOMIC DNA]</scope>
    <source>
        <strain evidence="2 3">ZD1-4</strain>
    </source>
</reference>
<organism evidence="2 3">
    <name type="scientific">Mycetocola zhadangensis</name>
    <dbReference type="NCBI Taxonomy" id="1164595"/>
    <lineage>
        <taxon>Bacteria</taxon>
        <taxon>Bacillati</taxon>
        <taxon>Actinomycetota</taxon>
        <taxon>Actinomycetes</taxon>
        <taxon>Micrococcales</taxon>
        <taxon>Microbacteriaceae</taxon>
        <taxon>Mycetocola</taxon>
    </lineage>
</organism>
<dbReference type="PANTHER" id="PTHR43798">
    <property type="entry name" value="MONOACYLGLYCEROL LIPASE"/>
    <property type="match status" value="1"/>
</dbReference>
<dbReference type="GO" id="GO:0016020">
    <property type="term" value="C:membrane"/>
    <property type="evidence" value="ECO:0007669"/>
    <property type="project" value="TreeGrafter"/>
</dbReference>
<dbReference type="Gene3D" id="3.40.50.1820">
    <property type="entry name" value="alpha/beta hydrolase"/>
    <property type="match status" value="1"/>
</dbReference>
<keyword evidence="3" id="KW-1185">Reference proteome</keyword>
<dbReference type="SUPFAM" id="SSF53474">
    <property type="entry name" value="alpha/beta-Hydrolases"/>
    <property type="match status" value="1"/>
</dbReference>
<dbReference type="Pfam" id="PF12697">
    <property type="entry name" value="Abhydrolase_6"/>
    <property type="match status" value="1"/>
</dbReference>
<name>A0A3L7J0F8_9MICO</name>
<dbReference type="Proteomes" id="UP000282460">
    <property type="component" value="Unassembled WGS sequence"/>
</dbReference>
<proteinExistence type="predicted"/>
<keyword evidence="2" id="KW-0378">Hydrolase</keyword>
<dbReference type="GO" id="GO:0016787">
    <property type="term" value="F:hydrolase activity"/>
    <property type="evidence" value="ECO:0007669"/>
    <property type="project" value="UniProtKB-KW"/>
</dbReference>
<dbReference type="PANTHER" id="PTHR43798:SF33">
    <property type="entry name" value="HYDROLASE, PUTATIVE (AFU_ORTHOLOGUE AFUA_2G14860)-RELATED"/>
    <property type="match status" value="1"/>
</dbReference>
<evidence type="ECO:0000259" key="1">
    <source>
        <dbReference type="Pfam" id="PF12697"/>
    </source>
</evidence>
<dbReference type="InterPro" id="IPR000073">
    <property type="entry name" value="AB_hydrolase_1"/>
</dbReference>
<evidence type="ECO:0000313" key="3">
    <source>
        <dbReference type="Proteomes" id="UP000282460"/>
    </source>
</evidence>
<feature type="domain" description="AB hydrolase-1" evidence="1">
    <location>
        <begin position="30"/>
        <end position="238"/>
    </location>
</feature>
<protein>
    <submittedName>
        <fullName evidence="2">Alpha/beta hydrolase</fullName>
    </submittedName>
</protein>
<dbReference type="RefSeq" id="WP_121659011.1">
    <property type="nucleotide sequence ID" value="NZ_BMEK01000002.1"/>
</dbReference>
<dbReference type="OrthoDB" id="9770427at2"/>
<dbReference type="InterPro" id="IPR050266">
    <property type="entry name" value="AB_hydrolase_sf"/>
</dbReference>
<accession>A0A3L7J0F8</accession>
<dbReference type="PRINTS" id="PR00111">
    <property type="entry name" value="ABHYDROLASE"/>
</dbReference>
<gene>
    <name evidence="2" type="ORF">D9V28_06860</name>
</gene>
<sequence>MPRPSVHEFHARGNVTVVAERGVHTGASFILLHGVGMGRRYWAALTDSLGFDGRVYALDLPGFGDAPEPDEPLTMAEFGDLVAELVEREGIKRPVLVGHSMGAQVAVEAAARHPLAFESIVLISPTVNPAERRATTQALRLVQDLWGAQWRVVGTGALYYLKAGPRWYFTTLAAMMRHEVEKTLPRVRANTLIVRGSDDKLCPRGWVDRMVAAIPRSRLVEVPGTGHEVMMTNGSAVASLIVRHERGHV</sequence>
<evidence type="ECO:0000313" key="2">
    <source>
        <dbReference type="EMBL" id="RLQ83966.1"/>
    </source>
</evidence>
<dbReference type="EMBL" id="RCWJ01000002">
    <property type="protein sequence ID" value="RLQ83966.1"/>
    <property type="molecule type" value="Genomic_DNA"/>
</dbReference>
<dbReference type="InterPro" id="IPR029058">
    <property type="entry name" value="AB_hydrolase_fold"/>
</dbReference>